<reference evidence="1 2" key="1">
    <citation type="submission" date="2021-01" db="EMBL/GenBank/DDBJ databases">
        <title>Whole genome shotgun sequence of Asanoa iriomotensis NBRC 100142.</title>
        <authorList>
            <person name="Komaki H."/>
            <person name="Tamura T."/>
        </authorList>
    </citation>
    <scope>NUCLEOTIDE SEQUENCE [LARGE SCALE GENOMIC DNA]</scope>
    <source>
        <strain evidence="1 2">NBRC 100142</strain>
    </source>
</reference>
<dbReference type="EMBL" id="BONC01000012">
    <property type="protein sequence ID" value="GIF56142.1"/>
    <property type="molecule type" value="Genomic_DNA"/>
</dbReference>
<name>A0ABQ4C050_9ACTN</name>
<proteinExistence type="predicted"/>
<gene>
    <name evidence="1" type="ORF">Air01nite_22370</name>
</gene>
<accession>A0ABQ4C050</accession>
<sequence length="93" mass="10316">MAPDGPVGAEIGWLSWKTSTRWIAIAPTLLVGQSCPVTRAPLIAEYVQPTFEVSIHFRILEGICYFIRHIHWTAGIRFAGLVITNGSDSRRPP</sequence>
<keyword evidence="2" id="KW-1185">Reference proteome</keyword>
<evidence type="ECO:0000313" key="1">
    <source>
        <dbReference type="EMBL" id="GIF56142.1"/>
    </source>
</evidence>
<dbReference type="Proteomes" id="UP000624325">
    <property type="component" value="Unassembled WGS sequence"/>
</dbReference>
<protein>
    <submittedName>
        <fullName evidence="1">Uncharacterized protein</fullName>
    </submittedName>
</protein>
<evidence type="ECO:0000313" key="2">
    <source>
        <dbReference type="Proteomes" id="UP000624325"/>
    </source>
</evidence>
<organism evidence="1 2">
    <name type="scientific">Asanoa iriomotensis</name>
    <dbReference type="NCBI Taxonomy" id="234613"/>
    <lineage>
        <taxon>Bacteria</taxon>
        <taxon>Bacillati</taxon>
        <taxon>Actinomycetota</taxon>
        <taxon>Actinomycetes</taxon>
        <taxon>Micromonosporales</taxon>
        <taxon>Micromonosporaceae</taxon>
        <taxon>Asanoa</taxon>
    </lineage>
</organism>
<comment type="caution">
    <text evidence="1">The sequence shown here is derived from an EMBL/GenBank/DDBJ whole genome shotgun (WGS) entry which is preliminary data.</text>
</comment>